<proteinExistence type="predicted"/>
<evidence type="ECO:0000313" key="4">
    <source>
        <dbReference type="Proteomes" id="UP000013523"/>
    </source>
</evidence>
<dbReference type="eggNOG" id="ENOG5030GQ2">
    <property type="taxonomic scope" value="Bacteria"/>
</dbReference>
<evidence type="ECO:0000256" key="2">
    <source>
        <dbReference type="SAM" id="MobiDB-lite"/>
    </source>
</evidence>
<dbReference type="AlphaFoldDB" id="R4K054"/>
<dbReference type="PATRIC" id="fig|86416.3.peg.921"/>
<reference evidence="3 4" key="1">
    <citation type="submission" date="2012-01" db="EMBL/GenBank/DDBJ databases">
        <title>Complete sequence of chromosome of Clostridium pasteurianum BC1.</title>
        <authorList>
            <consortium name="US DOE Joint Genome Institute"/>
            <person name="Lucas S."/>
            <person name="Han J."/>
            <person name="Lapidus A."/>
            <person name="Cheng J.-F."/>
            <person name="Goodwin L."/>
            <person name="Pitluck S."/>
            <person name="Peters L."/>
            <person name="Mikhailova N."/>
            <person name="Teshima H."/>
            <person name="Detter J.C."/>
            <person name="Han C."/>
            <person name="Tapia R."/>
            <person name="Land M."/>
            <person name="Hauser L."/>
            <person name="Kyrpides N."/>
            <person name="Ivanova N."/>
            <person name="Pagani I."/>
            <person name="Dunn J."/>
            <person name="Taghavi S."/>
            <person name="Francis A."/>
            <person name="van der Lelie D."/>
            <person name="Woyke T."/>
        </authorList>
    </citation>
    <scope>NUCLEOTIDE SEQUENCE [LARGE SCALE GENOMIC DNA]</scope>
    <source>
        <strain evidence="3 4">BC1</strain>
    </source>
</reference>
<dbReference type="OrthoDB" id="1907979at2"/>
<feature type="coiled-coil region" evidence="1">
    <location>
        <begin position="28"/>
        <end position="62"/>
    </location>
</feature>
<organism evidence="3 4">
    <name type="scientific">Clostridium pasteurianum BC1</name>
    <dbReference type="NCBI Taxonomy" id="86416"/>
    <lineage>
        <taxon>Bacteria</taxon>
        <taxon>Bacillati</taxon>
        <taxon>Bacillota</taxon>
        <taxon>Clostridia</taxon>
        <taxon>Eubacteriales</taxon>
        <taxon>Clostridiaceae</taxon>
        <taxon>Clostridium</taxon>
    </lineage>
</organism>
<dbReference type="EMBL" id="CP003261">
    <property type="protein sequence ID" value="AGK95948.1"/>
    <property type="molecule type" value="Genomic_DNA"/>
</dbReference>
<feature type="region of interest" description="Disordered" evidence="2">
    <location>
        <begin position="1"/>
        <end position="25"/>
    </location>
</feature>
<accession>R4K054</accession>
<protein>
    <submittedName>
        <fullName evidence="3">Uncharacterized protein</fullName>
    </submittedName>
</protein>
<keyword evidence="1" id="KW-0175">Coiled coil</keyword>
<gene>
    <name evidence="3" type="ORF">Clopa_0931</name>
</gene>
<keyword evidence="4" id="KW-1185">Reference proteome</keyword>
<sequence>MDTYMENNNNKIENSTGKINTADTTKNNKVTEDDLKSLQEKYDNLSKEIQSLENMRVGMKESIETMHSSFGDINKNIGDILERLDRITVDSDTTRHTKDDIYRMNFSLRNLVGRPLRKLAVGTLSGIYTVADKALESAYNAKENAEDIFAEAQYESKKRRMHTAHQG</sequence>
<dbReference type="KEGG" id="cpas:Clopa_0931"/>
<dbReference type="HOGENOM" id="CLU_137256_0_0_9"/>
<evidence type="ECO:0000313" key="3">
    <source>
        <dbReference type="EMBL" id="AGK95948.1"/>
    </source>
</evidence>
<dbReference type="Proteomes" id="UP000013523">
    <property type="component" value="Chromosome"/>
</dbReference>
<evidence type="ECO:0000256" key="1">
    <source>
        <dbReference type="SAM" id="Coils"/>
    </source>
</evidence>
<name>R4K054_CLOPA</name>
<dbReference type="RefSeq" id="WP_015614272.1">
    <property type="nucleotide sequence ID" value="NC_021182.1"/>
</dbReference>